<dbReference type="Proteomes" id="UP000094626">
    <property type="component" value="Chromosome"/>
</dbReference>
<dbReference type="Pfam" id="PF00561">
    <property type="entry name" value="Abhydrolase_1"/>
    <property type="match status" value="1"/>
</dbReference>
<dbReference type="InterPro" id="IPR029058">
    <property type="entry name" value="AB_hydrolase_fold"/>
</dbReference>
<feature type="domain" description="AB hydrolase-1" evidence="2">
    <location>
        <begin position="20"/>
        <end position="243"/>
    </location>
</feature>
<evidence type="ECO:0000256" key="1">
    <source>
        <dbReference type="ARBA" id="ARBA00022801"/>
    </source>
</evidence>
<accession>A0A1D8A6M9</accession>
<name>A0A1D8A6M9_9SPHN</name>
<keyword evidence="1" id="KW-0378">Hydrolase</keyword>
<dbReference type="InterPro" id="IPR000073">
    <property type="entry name" value="AB_hydrolase_1"/>
</dbReference>
<sequence length="258" mass="26965">MPYQQIEDTEIHYRMSGSGPALLLLHSLGGSVALWDDVTRTLSKRFTVVSFDARGHGDSPARGEISVQRFARDGALLCAALGIDRFIPVGLSMGGHAAMQIALDTPARVRGVIIADSSAGGRPGGAARVAQAAARIAEIGADAYAVEYSRSRLAKAASEAAVRAFADLSRPTIPDVFLLQLTSIQSQDWTARLGAIRAPTLVIVGDEDSSTPVAEAARLRDMIAGANMAVIEGAGHLSVIDKPEAFGTLVANFASSIV</sequence>
<dbReference type="GO" id="GO:0016787">
    <property type="term" value="F:hydrolase activity"/>
    <property type="evidence" value="ECO:0007669"/>
    <property type="project" value="UniProtKB-KW"/>
</dbReference>
<dbReference type="PANTHER" id="PTHR43798">
    <property type="entry name" value="MONOACYLGLYCEROL LIPASE"/>
    <property type="match status" value="1"/>
</dbReference>
<dbReference type="GO" id="GO:0016020">
    <property type="term" value="C:membrane"/>
    <property type="evidence" value="ECO:0007669"/>
    <property type="project" value="TreeGrafter"/>
</dbReference>
<dbReference type="PRINTS" id="PR00111">
    <property type="entry name" value="ABHYDROLASE"/>
</dbReference>
<evidence type="ECO:0000313" key="4">
    <source>
        <dbReference type="Proteomes" id="UP000094626"/>
    </source>
</evidence>
<organism evidence="3 4">
    <name type="scientific">Novosphingobium resinovorum</name>
    <dbReference type="NCBI Taxonomy" id="158500"/>
    <lineage>
        <taxon>Bacteria</taxon>
        <taxon>Pseudomonadati</taxon>
        <taxon>Pseudomonadota</taxon>
        <taxon>Alphaproteobacteria</taxon>
        <taxon>Sphingomonadales</taxon>
        <taxon>Sphingomonadaceae</taxon>
        <taxon>Novosphingobium</taxon>
    </lineage>
</organism>
<keyword evidence="4" id="KW-1185">Reference proteome</keyword>
<gene>
    <name evidence="3" type="ORF">BES08_14150</name>
</gene>
<dbReference type="KEGG" id="nre:BES08_14150"/>
<dbReference type="Gene3D" id="3.40.50.1820">
    <property type="entry name" value="alpha/beta hydrolase"/>
    <property type="match status" value="1"/>
</dbReference>
<protein>
    <recommendedName>
        <fullName evidence="2">AB hydrolase-1 domain-containing protein</fullName>
    </recommendedName>
</protein>
<evidence type="ECO:0000259" key="2">
    <source>
        <dbReference type="Pfam" id="PF00561"/>
    </source>
</evidence>
<dbReference type="SUPFAM" id="SSF53474">
    <property type="entry name" value="alpha/beta-Hydrolases"/>
    <property type="match status" value="1"/>
</dbReference>
<dbReference type="PANTHER" id="PTHR43798:SF31">
    <property type="entry name" value="AB HYDROLASE SUPERFAMILY PROTEIN YCLE"/>
    <property type="match status" value="1"/>
</dbReference>
<dbReference type="RefSeq" id="WP_069708675.1">
    <property type="nucleotide sequence ID" value="NZ_CP017075.1"/>
</dbReference>
<dbReference type="OrthoDB" id="9799612at2"/>
<proteinExistence type="predicted"/>
<dbReference type="InterPro" id="IPR050266">
    <property type="entry name" value="AB_hydrolase_sf"/>
</dbReference>
<dbReference type="EMBL" id="CP017075">
    <property type="protein sequence ID" value="AOR77768.1"/>
    <property type="molecule type" value="Genomic_DNA"/>
</dbReference>
<dbReference type="AlphaFoldDB" id="A0A1D8A6M9"/>
<evidence type="ECO:0000313" key="3">
    <source>
        <dbReference type="EMBL" id="AOR77768.1"/>
    </source>
</evidence>
<reference evidence="4" key="1">
    <citation type="journal article" date="2017" name="J. Biotechnol.">
        <title>Complete genome sequence of Novosphingobium resinovorum SA1, a versatile xenobiotic-degrading bacterium capable of utilizing sulfanilic acid.</title>
        <authorList>
            <person name="Hegedus B."/>
            <person name="Kos P.B."/>
            <person name="Balint B."/>
            <person name="Maroti G."/>
            <person name="Gan H.M."/>
            <person name="Perei K."/>
            <person name="Rakhely G."/>
        </authorList>
    </citation>
    <scope>NUCLEOTIDE SEQUENCE [LARGE SCALE GENOMIC DNA]</scope>
    <source>
        <strain evidence="4">SA1</strain>
    </source>
</reference>